<dbReference type="Gene3D" id="3.40.50.720">
    <property type="entry name" value="NAD(P)-binding Rossmann-like Domain"/>
    <property type="match status" value="1"/>
</dbReference>
<dbReference type="Pfam" id="PF07993">
    <property type="entry name" value="NAD_binding_4"/>
    <property type="match status" value="1"/>
</dbReference>
<gene>
    <name evidence="2" type="ORF">N7494_006929</name>
</gene>
<protein>
    <recommendedName>
        <fullName evidence="1">Thioester reductase (TE) domain-containing protein</fullName>
    </recommendedName>
</protein>
<comment type="caution">
    <text evidence="2">The sequence shown here is derived from an EMBL/GenBank/DDBJ whole genome shotgun (WGS) entry which is preliminary data.</text>
</comment>
<evidence type="ECO:0000313" key="2">
    <source>
        <dbReference type="EMBL" id="KAJ5541853.1"/>
    </source>
</evidence>
<feature type="domain" description="Thioester reductase (TE)" evidence="1">
    <location>
        <begin position="39"/>
        <end position="98"/>
    </location>
</feature>
<evidence type="ECO:0000313" key="3">
    <source>
        <dbReference type="Proteomes" id="UP001220324"/>
    </source>
</evidence>
<proteinExistence type="predicted"/>
<accession>A0AAD6CX77</accession>
<reference evidence="2 3" key="1">
    <citation type="journal article" date="2023" name="IMA Fungus">
        <title>Comparative genomic study of the Penicillium genus elucidates a diverse pangenome and 15 lateral gene transfer events.</title>
        <authorList>
            <person name="Petersen C."/>
            <person name="Sorensen T."/>
            <person name="Nielsen M.R."/>
            <person name="Sondergaard T.E."/>
            <person name="Sorensen J.L."/>
            <person name="Fitzpatrick D.A."/>
            <person name="Frisvad J.C."/>
            <person name="Nielsen K.L."/>
        </authorList>
    </citation>
    <scope>NUCLEOTIDE SEQUENCE [LARGE SCALE GENOMIC DNA]</scope>
    <source>
        <strain evidence="2 3">IBT 35679</strain>
    </source>
</reference>
<sequence>MSSIDVWGLTGFILGTPRVLEDEPLFSHLQALRYDLGNSTSQWTKEQMFWRKRDLGLPIAIYRPGYVIGDSKTGALNPNDFFPRPIVGCIQIGAFPDFQ</sequence>
<dbReference type="AlphaFoldDB" id="A0AAD6CX77"/>
<dbReference type="InterPro" id="IPR013120">
    <property type="entry name" value="FAR_NAD-bd"/>
</dbReference>
<organism evidence="2 3">
    <name type="scientific">Penicillium frequentans</name>
    <dbReference type="NCBI Taxonomy" id="3151616"/>
    <lineage>
        <taxon>Eukaryota</taxon>
        <taxon>Fungi</taxon>
        <taxon>Dikarya</taxon>
        <taxon>Ascomycota</taxon>
        <taxon>Pezizomycotina</taxon>
        <taxon>Eurotiomycetes</taxon>
        <taxon>Eurotiomycetidae</taxon>
        <taxon>Eurotiales</taxon>
        <taxon>Aspergillaceae</taxon>
        <taxon>Penicillium</taxon>
    </lineage>
</organism>
<evidence type="ECO:0000259" key="1">
    <source>
        <dbReference type="Pfam" id="PF07993"/>
    </source>
</evidence>
<keyword evidence="3" id="KW-1185">Reference proteome</keyword>
<dbReference type="EMBL" id="JAQIZZ010000005">
    <property type="protein sequence ID" value="KAJ5541853.1"/>
    <property type="molecule type" value="Genomic_DNA"/>
</dbReference>
<name>A0AAD6CX77_9EURO</name>
<dbReference type="Proteomes" id="UP001220324">
    <property type="component" value="Unassembled WGS sequence"/>
</dbReference>